<evidence type="ECO:0000313" key="17">
    <source>
        <dbReference type="Proteomes" id="UP000515159"/>
    </source>
</evidence>
<dbReference type="CDD" id="cd11281">
    <property type="entry name" value="ADF_drebrin_like"/>
    <property type="match status" value="1"/>
</dbReference>
<dbReference type="GO" id="GO:0045773">
    <property type="term" value="P:positive regulation of axon extension"/>
    <property type="evidence" value="ECO:0007669"/>
    <property type="project" value="TreeGrafter"/>
</dbReference>
<evidence type="ECO:0000256" key="13">
    <source>
        <dbReference type="ARBA" id="ARBA00073040"/>
    </source>
</evidence>
<evidence type="ECO:0000256" key="14">
    <source>
        <dbReference type="ARBA" id="ARBA00076970"/>
    </source>
</evidence>
<proteinExistence type="predicted"/>
<evidence type="ECO:0000256" key="10">
    <source>
        <dbReference type="ARBA" id="ARBA00022990"/>
    </source>
</evidence>
<name>A0A6P8P2U4_GEOSA</name>
<dbReference type="GO" id="GO:0045211">
    <property type="term" value="C:postsynaptic membrane"/>
    <property type="evidence" value="ECO:0007669"/>
    <property type="project" value="TreeGrafter"/>
</dbReference>
<feature type="region of interest" description="Disordered" evidence="15">
    <location>
        <begin position="305"/>
        <end position="334"/>
    </location>
</feature>
<evidence type="ECO:0000256" key="11">
    <source>
        <dbReference type="ARBA" id="ARBA00023203"/>
    </source>
</evidence>
<dbReference type="GO" id="GO:0051015">
    <property type="term" value="F:actin filament binding"/>
    <property type="evidence" value="ECO:0007669"/>
    <property type="project" value="TreeGrafter"/>
</dbReference>
<keyword evidence="12" id="KW-0966">Cell projection</keyword>
<dbReference type="GO" id="GO:0005884">
    <property type="term" value="C:actin filament"/>
    <property type="evidence" value="ECO:0007669"/>
    <property type="project" value="TreeGrafter"/>
</dbReference>
<feature type="compositionally biased region" description="Basic and acidic residues" evidence="15">
    <location>
        <begin position="232"/>
        <end position="254"/>
    </location>
</feature>
<dbReference type="GO" id="GO:0098974">
    <property type="term" value="P:postsynaptic actin cytoskeleton organization"/>
    <property type="evidence" value="ECO:0007669"/>
    <property type="project" value="TreeGrafter"/>
</dbReference>
<dbReference type="CTD" id="1627"/>
<dbReference type="InterPro" id="IPR029006">
    <property type="entry name" value="ADF-H/Gelsolin-like_dom_sf"/>
</dbReference>
<dbReference type="Pfam" id="PF00241">
    <property type="entry name" value="Cofilin_ADF"/>
    <property type="match status" value="1"/>
</dbReference>
<dbReference type="GO" id="GO:0061003">
    <property type="term" value="P:positive regulation of dendritic spine morphogenesis"/>
    <property type="evidence" value="ECO:0007669"/>
    <property type="project" value="TreeGrafter"/>
</dbReference>
<evidence type="ECO:0000256" key="3">
    <source>
        <dbReference type="ARBA" id="ARBA00004544"/>
    </source>
</evidence>
<accession>A0A6P8P2U4</accession>
<evidence type="ECO:0000256" key="2">
    <source>
        <dbReference type="ARBA" id="ARBA00004282"/>
    </source>
</evidence>
<dbReference type="PROSITE" id="PS51263">
    <property type="entry name" value="ADF_H"/>
    <property type="match status" value="1"/>
</dbReference>
<organism evidence="17 18">
    <name type="scientific">Geotrypetes seraphini</name>
    <name type="common">Gaboon caecilian</name>
    <name type="synonym">Caecilia seraphini</name>
    <dbReference type="NCBI Taxonomy" id="260995"/>
    <lineage>
        <taxon>Eukaryota</taxon>
        <taxon>Metazoa</taxon>
        <taxon>Chordata</taxon>
        <taxon>Craniata</taxon>
        <taxon>Vertebrata</taxon>
        <taxon>Euteleostomi</taxon>
        <taxon>Amphibia</taxon>
        <taxon>Gymnophiona</taxon>
        <taxon>Geotrypetes</taxon>
    </lineage>
</organism>
<keyword evidence="5" id="KW-0217">Developmental protein</keyword>
<evidence type="ECO:0000313" key="18">
    <source>
        <dbReference type="RefSeq" id="XP_033783302.1"/>
    </source>
</evidence>
<dbReference type="KEGG" id="gsh:117351703"/>
<feature type="region of interest" description="Disordered" evidence="15">
    <location>
        <begin position="541"/>
        <end position="621"/>
    </location>
</feature>
<dbReference type="SMART" id="SM00102">
    <property type="entry name" value="ADF"/>
    <property type="match status" value="1"/>
</dbReference>
<feature type="compositionally biased region" description="Acidic residues" evidence="15">
    <location>
        <begin position="600"/>
        <end position="621"/>
    </location>
</feature>
<dbReference type="Gene3D" id="3.40.20.10">
    <property type="entry name" value="Severin"/>
    <property type="match status" value="1"/>
</dbReference>
<sequence>MATVSFSAHRPLLLEAYEDVIREESATNWALYTYEEDSDDLKLAASGGGGLQEVSSHFENQQVMYGFCSVKEPQAVLPRYVLINWVGEDVPDARKCACASHVAKIAEFFQGVDVIVNASSVEDIDPNAIGQRLANGTTRIASPVLQRLRLREEEKENNVGTTYEKTNAAIEMKRINRELFWEQAKKEEEQRKEEEKRKALEERLKFEQERMELERQEQEDREKRYLEREQQIEEHRRQQQQHLEAEEAEHRVKEQSIFTEQREDEDDQSRRAESEVEEAAAIIALRTENPLEFFRQQERILFTEPESSAFGNHRTGFEDFVPQKPMENPWNDSHEEVKSVKDNVTMKEEPFPSQDAGWAKDHQAAQIDDLLCLEAAPFPAADSEQNNVDQQETPSVSRVISPPAEPETVNLLDLWQSDGTWESERLPLAQSYEDQQADMLLEMGECLGAVEPMQATACDTFELSNASGSIELMPAAGSIMDESILPEPPATFCDMDPDDEPQSMIDIEGPHQMTLSYQHALQEASSDQNATGLLVELEEGHSVTNGETPQKEGTQTSEGYFSQSQDEEFAQSEDQSAKAPPPVFYSTPPEIDITCWDADPVMDEEEEEEEEEEEGGFGERA</sequence>
<evidence type="ECO:0000256" key="1">
    <source>
        <dbReference type="ARBA" id="ARBA00004279"/>
    </source>
</evidence>
<dbReference type="RefSeq" id="XP_033783302.1">
    <property type="nucleotide sequence ID" value="XM_033927411.1"/>
</dbReference>
<keyword evidence="9" id="KW-0965">Cell junction</keyword>
<dbReference type="GO" id="GO:0070161">
    <property type="term" value="C:anchoring junction"/>
    <property type="evidence" value="ECO:0007669"/>
    <property type="project" value="UniProtKB-SubCell"/>
</dbReference>
<dbReference type="GO" id="GO:0030425">
    <property type="term" value="C:dendrite"/>
    <property type="evidence" value="ECO:0007669"/>
    <property type="project" value="UniProtKB-SubCell"/>
</dbReference>
<evidence type="ECO:0000256" key="5">
    <source>
        <dbReference type="ARBA" id="ARBA00022473"/>
    </source>
</evidence>
<keyword evidence="10" id="KW-0007">Acetylation</keyword>
<dbReference type="GO" id="GO:0048812">
    <property type="term" value="P:neuron projection morphogenesis"/>
    <property type="evidence" value="ECO:0007669"/>
    <property type="project" value="TreeGrafter"/>
</dbReference>
<dbReference type="GO" id="GO:0014069">
    <property type="term" value="C:postsynaptic density"/>
    <property type="evidence" value="ECO:0007669"/>
    <property type="project" value="TreeGrafter"/>
</dbReference>
<feature type="region of interest" description="Disordered" evidence="15">
    <location>
        <begin position="381"/>
        <end position="402"/>
    </location>
</feature>
<gene>
    <name evidence="18" type="primary">DBN1</name>
</gene>
<dbReference type="OrthoDB" id="5971719at2759"/>
<dbReference type="FunCoup" id="A0A6P8P2U4">
    <property type="interactions" value="1133"/>
</dbReference>
<evidence type="ECO:0000256" key="4">
    <source>
        <dbReference type="ARBA" id="ARBA00004624"/>
    </source>
</evidence>
<evidence type="ECO:0000256" key="6">
    <source>
        <dbReference type="ARBA" id="ARBA00022490"/>
    </source>
</evidence>
<dbReference type="Proteomes" id="UP000515159">
    <property type="component" value="Chromosome 18"/>
</dbReference>
<dbReference type="InParanoid" id="A0A6P8P2U4"/>
<keyword evidence="7" id="KW-0221">Differentiation</keyword>
<protein>
    <recommendedName>
        <fullName evidence="13">Drebrin</fullName>
    </recommendedName>
    <alternativeName>
        <fullName evidence="14">Developmentally-regulated brain protein</fullName>
    </alternativeName>
</protein>
<dbReference type="PANTHER" id="PTHR10829:SF1">
    <property type="entry name" value="DREBRIN"/>
    <property type="match status" value="1"/>
</dbReference>
<dbReference type="SUPFAM" id="SSF55753">
    <property type="entry name" value="Actin depolymerizing proteins"/>
    <property type="match status" value="1"/>
</dbReference>
<dbReference type="GeneID" id="117351703"/>
<evidence type="ECO:0000256" key="8">
    <source>
        <dbReference type="ARBA" id="ARBA00022902"/>
    </source>
</evidence>
<feature type="compositionally biased region" description="Polar residues" evidence="15">
    <location>
        <begin position="383"/>
        <end position="398"/>
    </location>
</feature>
<dbReference type="AlphaFoldDB" id="A0A6P8P2U4"/>
<keyword evidence="6" id="KW-0963">Cytoplasm</keyword>
<dbReference type="GO" id="GO:0030864">
    <property type="term" value="C:cortical actin cytoskeleton"/>
    <property type="evidence" value="ECO:0007669"/>
    <property type="project" value="TreeGrafter"/>
</dbReference>
<keyword evidence="17" id="KW-1185">Reference proteome</keyword>
<feature type="domain" description="ADF-H" evidence="16">
    <location>
        <begin position="5"/>
        <end position="134"/>
    </location>
</feature>
<keyword evidence="11" id="KW-0009">Actin-binding</keyword>
<evidence type="ECO:0000256" key="15">
    <source>
        <dbReference type="SAM" id="MobiDB-lite"/>
    </source>
</evidence>
<reference evidence="18" key="1">
    <citation type="submission" date="2025-08" db="UniProtKB">
        <authorList>
            <consortium name="RefSeq"/>
        </authorList>
    </citation>
    <scope>IDENTIFICATION</scope>
</reference>
<dbReference type="GO" id="GO:0030426">
    <property type="term" value="C:growth cone"/>
    <property type="evidence" value="ECO:0007669"/>
    <property type="project" value="UniProtKB-SubCell"/>
</dbReference>
<dbReference type="PANTHER" id="PTHR10829">
    <property type="entry name" value="CORTACTIN AND DREBRIN"/>
    <property type="match status" value="1"/>
</dbReference>
<evidence type="ECO:0000256" key="7">
    <source>
        <dbReference type="ARBA" id="ARBA00022782"/>
    </source>
</evidence>
<dbReference type="GO" id="GO:0030833">
    <property type="term" value="P:regulation of actin filament polymerization"/>
    <property type="evidence" value="ECO:0007669"/>
    <property type="project" value="TreeGrafter"/>
</dbReference>
<evidence type="ECO:0000256" key="9">
    <source>
        <dbReference type="ARBA" id="ARBA00022949"/>
    </source>
</evidence>
<evidence type="ECO:0000256" key="12">
    <source>
        <dbReference type="ARBA" id="ARBA00023273"/>
    </source>
</evidence>
<comment type="subcellular location">
    <subcellularLocation>
        <location evidence="2">Cell junction</location>
    </subcellularLocation>
    <subcellularLocation>
        <location evidence="1">Cell projection</location>
        <location evidence="1">Dendrite</location>
    </subcellularLocation>
    <subcellularLocation>
        <location evidence="4">Cell projection</location>
        <location evidence="4">Growth cone</location>
    </subcellularLocation>
    <subcellularLocation>
        <location evidence="3">Cytoplasm</location>
        <location evidence="3">Cell cortex</location>
    </subcellularLocation>
</comment>
<feature type="region of interest" description="Disordered" evidence="15">
    <location>
        <begin position="232"/>
        <end position="275"/>
    </location>
</feature>
<evidence type="ECO:0000259" key="16">
    <source>
        <dbReference type="PROSITE" id="PS51263"/>
    </source>
</evidence>
<keyword evidence="8" id="KW-0524">Neurogenesis</keyword>
<dbReference type="FunFam" id="3.40.20.10:FF:000032">
    <property type="entry name" value="Drebrin 1"/>
    <property type="match status" value="1"/>
</dbReference>
<feature type="compositionally biased region" description="Polar residues" evidence="15">
    <location>
        <begin position="542"/>
        <end position="564"/>
    </location>
</feature>
<dbReference type="GO" id="GO:0030027">
    <property type="term" value="C:lamellipodium"/>
    <property type="evidence" value="ECO:0007669"/>
    <property type="project" value="TreeGrafter"/>
</dbReference>
<dbReference type="InterPro" id="IPR002108">
    <property type="entry name" value="ADF-H"/>
</dbReference>